<name>A0A126PVV9_ALTMA</name>
<dbReference type="PANTHER" id="PTHR45528:SF1">
    <property type="entry name" value="SENSOR HISTIDINE KINASE CPXA"/>
    <property type="match status" value="1"/>
</dbReference>
<reference evidence="16 17" key="1">
    <citation type="submission" date="2015-12" db="EMBL/GenBank/DDBJ databases">
        <authorList>
            <person name="Shamseldin A."/>
            <person name="Moawad H."/>
            <person name="Abd El-Rahim W.M."/>
            <person name="Sadowsky M.J."/>
        </authorList>
    </citation>
    <scope>NUCLEOTIDE SEQUENCE [LARGE SCALE GENOMIC DNA]</scope>
    <source>
        <strain evidence="16 17">D7</strain>
    </source>
</reference>
<keyword evidence="12" id="KW-0902">Two-component regulatory system</keyword>
<dbReference type="OrthoDB" id="9121563at2"/>
<dbReference type="EC" id="2.7.13.3" evidence="3"/>
<evidence type="ECO:0000256" key="14">
    <source>
        <dbReference type="SAM" id="Phobius"/>
    </source>
</evidence>
<evidence type="ECO:0000256" key="6">
    <source>
        <dbReference type="ARBA" id="ARBA00022679"/>
    </source>
</evidence>
<dbReference type="SUPFAM" id="SSF47384">
    <property type="entry name" value="Homodimeric domain of signal transducing histidine kinase"/>
    <property type="match status" value="1"/>
</dbReference>
<evidence type="ECO:0000313" key="16">
    <source>
        <dbReference type="EMBL" id="AMJ97164.1"/>
    </source>
</evidence>
<evidence type="ECO:0000256" key="3">
    <source>
        <dbReference type="ARBA" id="ARBA00012438"/>
    </source>
</evidence>
<feature type="domain" description="Histidine kinase" evidence="15">
    <location>
        <begin position="230"/>
        <end position="417"/>
    </location>
</feature>
<dbReference type="InterPro" id="IPR036097">
    <property type="entry name" value="HisK_dim/P_sf"/>
</dbReference>
<comment type="catalytic activity">
    <reaction evidence="1">
        <text>ATP + protein L-histidine = ADP + protein N-phospho-L-histidine.</text>
        <dbReference type="EC" id="2.7.13.3"/>
    </reaction>
</comment>
<comment type="subcellular location">
    <subcellularLocation>
        <location evidence="2">Cell membrane</location>
        <topology evidence="2">Multi-pass membrane protein</topology>
    </subcellularLocation>
</comment>
<keyword evidence="11 14" id="KW-1133">Transmembrane helix</keyword>
<dbReference type="CDD" id="cd00082">
    <property type="entry name" value="HisKA"/>
    <property type="match status" value="1"/>
</dbReference>
<keyword evidence="6" id="KW-0808">Transferase</keyword>
<evidence type="ECO:0000256" key="12">
    <source>
        <dbReference type="ARBA" id="ARBA00023012"/>
    </source>
</evidence>
<dbReference type="RefSeq" id="WP_061094158.1">
    <property type="nucleotide sequence ID" value="NZ_CP014323.1"/>
</dbReference>
<feature type="transmembrane region" description="Helical" evidence="14">
    <location>
        <begin position="12"/>
        <end position="30"/>
    </location>
</feature>
<dbReference type="Gene3D" id="6.10.340.10">
    <property type="match status" value="1"/>
</dbReference>
<dbReference type="EMBL" id="CP014323">
    <property type="protein sequence ID" value="AMJ97164.1"/>
    <property type="molecule type" value="Genomic_DNA"/>
</dbReference>
<accession>A0A126PVV9</accession>
<keyword evidence="10" id="KW-0067">ATP-binding</keyword>
<dbReference type="InterPro" id="IPR050398">
    <property type="entry name" value="HssS/ArlS-like"/>
</dbReference>
<evidence type="ECO:0000256" key="2">
    <source>
        <dbReference type="ARBA" id="ARBA00004651"/>
    </source>
</evidence>
<protein>
    <recommendedName>
        <fullName evidence="3">histidine kinase</fullName>
        <ecNumber evidence="3">2.7.13.3</ecNumber>
    </recommendedName>
</protein>
<dbReference type="GO" id="GO:0005524">
    <property type="term" value="F:ATP binding"/>
    <property type="evidence" value="ECO:0007669"/>
    <property type="project" value="UniProtKB-KW"/>
</dbReference>
<evidence type="ECO:0000313" key="17">
    <source>
        <dbReference type="Proteomes" id="UP000063991"/>
    </source>
</evidence>
<evidence type="ECO:0000256" key="1">
    <source>
        <dbReference type="ARBA" id="ARBA00000085"/>
    </source>
</evidence>
<dbReference type="PANTHER" id="PTHR45528">
    <property type="entry name" value="SENSOR HISTIDINE KINASE CPXA"/>
    <property type="match status" value="1"/>
</dbReference>
<dbReference type="GO" id="GO:0005886">
    <property type="term" value="C:plasma membrane"/>
    <property type="evidence" value="ECO:0007669"/>
    <property type="project" value="UniProtKB-SubCell"/>
</dbReference>
<keyword evidence="8" id="KW-0547">Nucleotide-binding</keyword>
<dbReference type="Pfam" id="PF00512">
    <property type="entry name" value="HisKA"/>
    <property type="match status" value="1"/>
</dbReference>
<dbReference type="AlphaFoldDB" id="A0A126PVV9"/>
<organism evidence="16 17">
    <name type="scientific">Alteromonas macleodii</name>
    <name type="common">Pseudoalteromonas macleodii</name>
    <dbReference type="NCBI Taxonomy" id="28108"/>
    <lineage>
        <taxon>Bacteria</taxon>
        <taxon>Pseudomonadati</taxon>
        <taxon>Pseudomonadota</taxon>
        <taxon>Gammaproteobacteria</taxon>
        <taxon>Alteromonadales</taxon>
        <taxon>Alteromonadaceae</taxon>
        <taxon>Alteromonas/Salinimonas group</taxon>
        <taxon>Alteromonas</taxon>
    </lineage>
</organism>
<evidence type="ECO:0000256" key="13">
    <source>
        <dbReference type="ARBA" id="ARBA00023136"/>
    </source>
</evidence>
<keyword evidence="5" id="KW-0597">Phosphoprotein</keyword>
<evidence type="ECO:0000259" key="15">
    <source>
        <dbReference type="PROSITE" id="PS50109"/>
    </source>
</evidence>
<evidence type="ECO:0000256" key="8">
    <source>
        <dbReference type="ARBA" id="ARBA00022741"/>
    </source>
</evidence>
<evidence type="ECO:0000256" key="11">
    <source>
        <dbReference type="ARBA" id="ARBA00022989"/>
    </source>
</evidence>
<dbReference type="Gene3D" id="3.30.565.10">
    <property type="entry name" value="Histidine kinase-like ATPase, C-terminal domain"/>
    <property type="match status" value="1"/>
</dbReference>
<dbReference type="InterPro" id="IPR003661">
    <property type="entry name" value="HisK_dim/P_dom"/>
</dbReference>
<gene>
    <name evidence="16" type="ORF">AVL55_02685</name>
</gene>
<keyword evidence="4" id="KW-1003">Cell membrane</keyword>
<dbReference type="InterPro" id="IPR005467">
    <property type="entry name" value="His_kinase_dom"/>
</dbReference>
<proteinExistence type="predicted"/>
<dbReference type="Gene3D" id="1.10.287.130">
    <property type="match status" value="1"/>
</dbReference>
<feature type="transmembrane region" description="Helical" evidence="14">
    <location>
        <begin position="147"/>
        <end position="168"/>
    </location>
</feature>
<evidence type="ECO:0000256" key="9">
    <source>
        <dbReference type="ARBA" id="ARBA00022777"/>
    </source>
</evidence>
<keyword evidence="7 14" id="KW-0812">Transmembrane</keyword>
<dbReference type="SMART" id="SM00388">
    <property type="entry name" value="HisKA"/>
    <property type="match status" value="1"/>
</dbReference>
<dbReference type="SUPFAM" id="SSF55874">
    <property type="entry name" value="ATPase domain of HSP90 chaperone/DNA topoisomerase II/histidine kinase"/>
    <property type="match status" value="1"/>
</dbReference>
<dbReference type="InterPro" id="IPR003594">
    <property type="entry name" value="HATPase_dom"/>
</dbReference>
<keyword evidence="9 16" id="KW-0418">Kinase</keyword>
<keyword evidence="13 14" id="KW-0472">Membrane</keyword>
<evidence type="ECO:0000256" key="4">
    <source>
        <dbReference type="ARBA" id="ARBA00022475"/>
    </source>
</evidence>
<evidence type="ECO:0000256" key="5">
    <source>
        <dbReference type="ARBA" id="ARBA00022553"/>
    </source>
</evidence>
<evidence type="ECO:0000256" key="7">
    <source>
        <dbReference type="ARBA" id="ARBA00022692"/>
    </source>
</evidence>
<dbReference type="GO" id="GO:0000155">
    <property type="term" value="F:phosphorelay sensor kinase activity"/>
    <property type="evidence" value="ECO:0007669"/>
    <property type="project" value="InterPro"/>
</dbReference>
<dbReference type="Proteomes" id="UP000063991">
    <property type="component" value="Chromosome"/>
</dbReference>
<dbReference type="PROSITE" id="PS50109">
    <property type="entry name" value="HIS_KIN"/>
    <property type="match status" value="1"/>
</dbReference>
<evidence type="ECO:0000256" key="10">
    <source>
        <dbReference type="ARBA" id="ARBA00022840"/>
    </source>
</evidence>
<dbReference type="Pfam" id="PF02518">
    <property type="entry name" value="HATPase_c"/>
    <property type="match status" value="1"/>
</dbReference>
<dbReference type="InterPro" id="IPR036890">
    <property type="entry name" value="HATPase_C_sf"/>
</dbReference>
<sequence>MVNGLRISLRRYVLWSLLSLAAVVIVLFSIQSSDSFFDGMDGMLRNTMIRAAESAELDDNKHAQILDLHVFANYESLPDEVKQSFSKESFIPFSLMKDINKPDWFSRPISAHFAVLVPLENGESRYVTQVFVAPPSDGKKHFRINHVIYSAIVGVVALVSFFVALLFLMRSVSRPIESLQRWAASLDEQELDKPIPEFRYKELNALAGMIHGSLQNVRNTLNREREFVNHASHELRTPIAVIRSSAALLHRVIDSENTKGNNALARVDHASKTMADLTETLLWLGRNEEAALPKEKVNLKAMVEALSQDLMYLLSGKDVSVQLQLSDCELTLAKTASEIVIGNVIRNAYQHTQQGRVTISLSDATLTVLNEEDGLEEEALNEKGQATLSAPTISELDGGFGIGLKLIDKLCAKLKWGYAHERITARGSNDDQGDVSRMAIGYRVVLTVR</sequence>